<dbReference type="PANTHER" id="PTHR30558:SF3">
    <property type="entry name" value="BIOPOLYMER TRANSPORT PROTEIN EXBD-RELATED"/>
    <property type="match status" value="1"/>
</dbReference>
<keyword evidence="6 8" id="KW-0472">Membrane</keyword>
<comment type="caution">
    <text evidence="9">The sequence shown here is derived from an EMBL/GenBank/DDBJ whole genome shotgun (WGS) entry which is preliminary data.</text>
</comment>
<keyword evidence="7" id="KW-0653">Protein transport</keyword>
<dbReference type="GO" id="GO:0022857">
    <property type="term" value="F:transmembrane transporter activity"/>
    <property type="evidence" value="ECO:0007669"/>
    <property type="project" value="InterPro"/>
</dbReference>
<keyword evidence="7" id="KW-0813">Transport</keyword>
<evidence type="ECO:0000256" key="3">
    <source>
        <dbReference type="ARBA" id="ARBA00022475"/>
    </source>
</evidence>
<dbReference type="Pfam" id="PF02472">
    <property type="entry name" value="ExbD"/>
    <property type="match status" value="1"/>
</dbReference>
<reference evidence="9" key="1">
    <citation type="journal article" date="2014" name="Int. J. Syst. Evol. Microbiol.">
        <title>Complete genome sequence of Corynebacterium casei LMG S-19264T (=DSM 44701T), isolated from a smear-ripened cheese.</title>
        <authorList>
            <consortium name="US DOE Joint Genome Institute (JGI-PGF)"/>
            <person name="Walter F."/>
            <person name="Albersmeier A."/>
            <person name="Kalinowski J."/>
            <person name="Ruckert C."/>
        </authorList>
    </citation>
    <scope>NUCLEOTIDE SEQUENCE</scope>
    <source>
        <strain evidence="9">NBRC 108769</strain>
    </source>
</reference>
<gene>
    <name evidence="9" type="ORF">GCM10007940_40130</name>
</gene>
<dbReference type="GO" id="GO:0015031">
    <property type="term" value="P:protein transport"/>
    <property type="evidence" value="ECO:0007669"/>
    <property type="project" value="UniProtKB-KW"/>
</dbReference>
<keyword evidence="3" id="KW-1003">Cell membrane</keyword>
<comment type="subcellular location">
    <subcellularLocation>
        <location evidence="1">Cell membrane</location>
        <topology evidence="1">Single-pass membrane protein</topology>
    </subcellularLocation>
    <subcellularLocation>
        <location evidence="7">Cell membrane</location>
        <topology evidence="7">Single-pass type II membrane protein</topology>
    </subcellularLocation>
</comment>
<dbReference type="PANTHER" id="PTHR30558">
    <property type="entry name" value="EXBD MEMBRANE COMPONENT OF PMF-DRIVEN MACROMOLECULE IMPORT SYSTEM"/>
    <property type="match status" value="1"/>
</dbReference>
<evidence type="ECO:0000256" key="4">
    <source>
        <dbReference type="ARBA" id="ARBA00022692"/>
    </source>
</evidence>
<evidence type="ECO:0000313" key="10">
    <source>
        <dbReference type="Proteomes" id="UP001156666"/>
    </source>
</evidence>
<evidence type="ECO:0000313" key="9">
    <source>
        <dbReference type="EMBL" id="GLR19397.1"/>
    </source>
</evidence>
<dbReference type="EMBL" id="BSOH01000027">
    <property type="protein sequence ID" value="GLR19397.1"/>
    <property type="molecule type" value="Genomic_DNA"/>
</dbReference>
<dbReference type="AlphaFoldDB" id="A0AA37SSG8"/>
<dbReference type="Gene3D" id="3.30.420.270">
    <property type="match status" value="1"/>
</dbReference>
<accession>A0AA37SSG8</accession>
<evidence type="ECO:0000256" key="1">
    <source>
        <dbReference type="ARBA" id="ARBA00004162"/>
    </source>
</evidence>
<proteinExistence type="inferred from homology"/>
<organism evidence="9 10">
    <name type="scientific">Portibacter lacus</name>
    <dbReference type="NCBI Taxonomy" id="1099794"/>
    <lineage>
        <taxon>Bacteria</taxon>
        <taxon>Pseudomonadati</taxon>
        <taxon>Bacteroidota</taxon>
        <taxon>Saprospiria</taxon>
        <taxon>Saprospirales</taxon>
        <taxon>Haliscomenobacteraceae</taxon>
        <taxon>Portibacter</taxon>
    </lineage>
</organism>
<evidence type="ECO:0000256" key="8">
    <source>
        <dbReference type="SAM" id="Phobius"/>
    </source>
</evidence>
<dbReference type="Proteomes" id="UP001156666">
    <property type="component" value="Unassembled WGS sequence"/>
</dbReference>
<dbReference type="RefSeq" id="WP_235291904.1">
    <property type="nucleotide sequence ID" value="NZ_BSOH01000027.1"/>
</dbReference>
<reference evidence="9" key="2">
    <citation type="submission" date="2023-01" db="EMBL/GenBank/DDBJ databases">
        <title>Draft genome sequence of Portibacter lacus strain NBRC 108769.</title>
        <authorList>
            <person name="Sun Q."/>
            <person name="Mori K."/>
        </authorList>
    </citation>
    <scope>NUCLEOTIDE SEQUENCE</scope>
    <source>
        <strain evidence="9">NBRC 108769</strain>
    </source>
</reference>
<evidence type="ECO:0000256" key="5">
    <source>
        <dbReference type="ARBA" id="ARBA00022989"/>
    </source>
</evidence>
<keyword evidence="4 7" id="KW-0812">Transmembrane</keyword>
<evidence type="ECO:0000256" key="7">
    <source>
        <dbReference type="RuleBase" id="RU003879"/>
    </source>
</evidence>
<keyword evidence="10" id="KW-1185">Reference proteome</keyword>
<keyword evidence="5 8" id="KW-1133">Transmembrane helix</keyword>
<evidence type="ECO:0000256" key="6">
    <source>
        <dbReference type="ARBA" id="ARBA00023136"/>
    </source>
</evidence>
<sequence length="130" mass="14362">MGLRKKSKVSAEFNMSSLTDIIFLLLIFFMLTSSLVVPNALNLKLPGRTSTKTQITTEPFKVTVKKNGDFYLNGKRISALNLEGAVAKLKRSRRGGEVSMTISPDPMTSNEFVVQVMDLAFRYGVTAVLL</sequence>
<comment type="similarity">
    <text evidence="2 7">Belongs to the ExbD/TolR family.</text>
</comment>
<dbReference type="GO" id="GO:0005886">
    <property type="term" value="C:plasma membrane"/>
    <property type="evidence" value="ECO:0007669"/>
    <property type="project" value="UniProtKB-SubCell"/>
</dbReference>
<protein>
    <submittedName>
        <fullName evidence="9">Biopolymer transport protein ExbD</fullName>
    </submittedName>
</protein>
<dbReference type="InterPro" id="IPR003400">
    <property type="entry name" value="ExbD"/>
</dbReference>
<evidence type="ECO:0000256" key="2">
    <source>
        <dbReference type="ARBA" id="ARBA00005811"/>
    </source>
</evidence>
<feature type="transmembrane region" description="Helical" evidence="8">
    <location>
        <begin position="21"/>
        <end position="41"/>
    </location>
</feature>
<name>A0AA37SSG8_9BACT</name>